<gene>
    <name evidence="2" type="ORF">P5G65_35420</name>
</gene>
<organism evidence="2 3">
    <name type="scientific">Paenibacillus chondroitinus</name>
    <dbReference type="NCBI Taxonomy" id="59842"/>
    <lineage>
        <taxon>Bacteria</taxon>
        <taxon>Bacillati</taxon>
        <taxon>Bacillota</taxon>
        <taxon>Bacilli</taxon>
        <taxon>Bacillales</taxon>
        <taxon>Paenibacillaceae</taxon>
        <taxon>Paenibacillus</taxon>
    </lineage>
</organism>
<name>A0ABU6DQ99_9BACL</name>
<comment type="caution">
    <text evidence="2">The sequence shown here is derived from an EMBL/GenBank/DDBJ whole genome shotgun (WGS) entry which is preliminary data.</text>
</comment>
<proteinExistence type="predicted"/>
<dbReference type="EMBL" id="JAROBY010000107">
    <property type="protein sequence ID" value="MEB4799158.1"/>
    <property type="molecule type" value="Genomic_DNA"/>
</dbReference>
<sequence length="49" mass="5377">MAEESQALELDKTKSGGRNGQLSIHSAFVSFSFEGMSHVLSMNTLFLEN</sequence>
<evidence type="ECO:0000313" key="2">
    <source>
        <dbReference type="EMBL" id="MEB4799158.1"/>
    </source>
</evidence>
<keyword evidence="3" id="KW-1185">Reference proteome</keyword>
<evidence type="ECO:0000256" key="1">
    <source>
        <dbReference type="SAM" id="MobiDB-lite"/>
    </source>
</evidence>
<feature type="region of interest" description="Disordered" evidence="1">
    <location>
        <begin position="1"/>
        <end position="20"/>
    </location>
</feature>
<reference evidence="2 3" key="1">
    <citation type="submission" date="2023-03" db="EMBL/GenBank/DDBJ databases">
        <title>Bacillus Genome Sequencing.</title>
        <authorList>
            <person name="Dunlap C."/>
        </authorList>
    </citation>
    <scope>NUCLEOTIDE SEQUENCE [LARGE SCALE GENOMIC DNA]</scope>
    <source>
        <strain evidence="2 3">NRS-1351</strain>
    </source>
</reference>
<accession>A0ABU6DQ99</accession>
<protein>
    <submittedName>
        <fullName evidence="2">Uncharacterized protein</fullName>
    </submittedName>
</protein>
<evidence type="ECO:0000313" key="3">
    <source>
        <dbReference type="Proteomes" id="UP001355653"/>
    </source>
</evidence>
<dbReference type="Proteomes" id="UP001355653">
    <property type="component" value="Unassembled WGS sequence"/>
</dbReference>
<dbReference type="RefSeq" id="WP_325074704.1">
    <property type="nucleotide sequence ID" value="NZ_JAROBY010000107.1"/>
</dbReference>